<dbReference type="OrthoDB" id="9797882at2"/>
<evidence type="ECO:0000313" key="5">
    <source>
        <dbReference type="EMBL" id="SHL51094.1"/>
    </source>
</evidence>
<gene>
    <name evidence="4" type="ORF">HCU01_00590</name>
    <name evidence="5" type="ORF">SAMN05660971_00792</name>
</gene>
<reference evidence="4 7" key="2">
    <citation type="submission" date="2019-07" db="EMBL/GenBank/DDBJ databases">
        <title>Whole genome shotgun sequence of Halomonas cupida NBRC 102219.</title>
        <authorList>
            <person name="Hosoyama A."/>
            <person name="Uohara A."/>
            <person name="Ohji S."/>
            <person name="Ichikawa N."/>
        </authorList>
    </citation>
    <scope>NUCLEOTIDE SEQUENCE [LARGE SCALE GENOMIC DNA]</scope>
    <source>
        <strain evidence="4 7">NBRC 102219</strain>
    </source>
</reference>
<reference evidence="5 6" key="1">
    <citation type="submission" date="2016-11" db="EMBL/GenBank/DDBJ databases">
        <authorList>
            <person name="Jaros S."/>
            <person name="Januszkiewicz K."/>
            <person name="Wedrychowicz H."/>
        </authorList>
    </citation>
    <scope>NUCLEOTIDE SEQUENCE [LARGE SCALE GENOMIC DNA]</scope>
    <source>
        <strain evidence="5 6">DSM 4740</strain>
    </source>
</reference>
<evidence type="ECO:0000256" key="1">
    <source>
        <dbReference type="ARBA" id="ARBA00022801"/>
    </source>
</evidence>
<dbReference type="InterPro" id="IPR036452">
    <property type="entry name" value="Ribo_hydro-like"/>
</dbReference>
<dbReference type="AlphaFoldDB" id="A0A1M7B842"/>
<evidence type="ECO:0000256" key="2">
    <source>
        <dbReference type="ARBA" id="ARBA00023295"/>
    </source>
</evidence>
<evidence type="ECO:0000313" key="6">
    <source>
        <dbReference type="Proteomes" id="UP000184123"/>
    </source>
</evidence>
<sequence length="313" mass="33351">MSHPIIFDTDPGVDDAQAIAIALRHPDIELLGMTTTFGNVDVETATHNALLLAQLADADIPVARGSACPMVKPRHPAPKHIHGDNGLGNIELPEVTTQPDPRNAAQFIVDTVNQRPGEVSLVAVGPLGNLAAALQLDPSITGKVKNVIIMGGSIREGGNVTPVAEANIFNDAHAAQRVLTAAWPLTLVGLDVTHRCVLTPEHMARIESAQGELGKVLAGSYAFYREFYRGALGIDGCCPHDSVALAWLVRPELFTTDQGHLHVVTEGPAEGQTLFAPLGRLFIEDRWSLTPEQTVCLDVDGDAVSNWIADTLS</sequence>
<name>A0A1M7B842_9GAMM</name>
<dbReference type="PANTHER" id="PTHR12304">
    <property type="entry name" value="INOSINE-URIDINE PREFERRING NUCLEOSIDE HYDROLASE"/>
    <property type="match status" value="1"/>
</dbReference>
<dbReference type="InterPro" id="IPR023186">
    <property type="entry name" value="IUNH"/>
</dbReference>
<feature type="domain" description="Inosine/uridine-preferring nucleoside hydrolase" evidence="3">
    <location>
        <begin position="5"/>
        <end position="304"/>
    </location>
</feature>
<dbReference type="InterPro" id="IPR001910">
    <property type="entry name" value="Inosine/uridine_hydrolase_dom"/>
</dbReference>
<keyword evidence="1 5" id="KW-0378">Hydrolase</keyword>
<keyword evidence="7" id="KW-1185">Reference proteome</keyword>
<dbReference type="STRING" id="44933.SAMN05660971_00792"/>
<organism evidence="5 6">
    <name type="scientific">Halomonas cupida</name>
    <dbReference type="NCBI Taxonomy" id="44933"/>
    <lineage>
        <taxon>Bacteria</taxon>
        <taxon>Pseudomonadati</taxon>
        <taxon>Pseudomonadota</taxon>
        <taxon>Gammaproteobacteria</taxon>
        <taxon>Oceanospirillales</taxon>
        <taxon>Halomonadaceae</taxon>
        <taxon>Halomonas</taxon>
    </lineage>
</organism>
<accession>A0A1M7B842</accession>
<dbReference type="EMBL" id="FRCA01000001">
    <property type="protein sequence ID" value="SHL51094.1"/>
    <property type="molecule type" value="Genomic_DNA"/>
</dbReference>
<keyword evidence="2" id="KW-0326">Glycosidase</keyword>
<dbReference type="RefSeq" id="WP_073433658.1">
    <property type="nucleotide sequence ID" value="NZ_BJXU01000002.1"/>
</dbReference>
<dbReference type="GO" id="GO:0006152">
    <property type="term" value="P:purine nucleoside catabolic process"/>
    <property type="evidence" value="ECO:0007669"/>
    <property type="project" value="TreeGrafter"/>
</dbReference>
<evidence type="ECO:0000313" key="4">
    <source>
        <dbReference type="EMBL" id="GEN22110.1"/>
    </source>
</evidence>
<dbReference type="GO" id="GO:0005829">
    <property type="term" value="C:cytosol"/>
    <property type="evidence" value="ECO:0007669"/>
    <property type="project" value="TreeGrafter"/>
</dbReference>
<dbReference type="Gene3D" id="3.90.245.10">
    <property type="entry name" value="Ribonucleoside hydrolase-like"/>
    <property type="match status" value="1"/>
</dbReference>
<evidence type="ECO:0000313" key="7">
    <source>
        <dbReference type="Proteomes" id="UP000321726"/>
    </source>
</evidence>
<dbReference type="CDD" id="cd02650">
    <property type="entry name" value="nuc_hydro_CaPnhB"/>
    <property type="match status" value="1"/>
</dbReference>
<dbReference type="PANTHER" id="PTHR12304:SF4">
    <property type="entry name" value="URIDINE NUCLEOSIDASE"/>
    <property type="match status" value="1"/>
</dbReference>
<evidence type="ECO:0000259" key="3">
    <source>
        <dbReference type="Pfam" id="PF01156"/>
    </source>
</evidence>
<dbReference type="Proteomes" id="UP000321726">
    <property type="component" value="Unassembled WGS sequence"/>
</dbReference>
<dbReference type="EMBL" id="BJXU01000002">
    <property type="protein sequence ID" value="GEN22110.1"/>
    <property type="molecule type" value="Genomic_DNA"/>
</dbReference>
<dbReference type="Proteomes" id="UP000184123">
    <property type="component" value="Unassembled WGS sequence"/>
</dbReference>
<dbReference type="GO" id="GO:0008477">
    <property type="term" value="F:purine nucleosidase activity"/>
    <property type="evidence" value="ECO:0007669"/>
    <property type="project" value="TreeGrafter"/>
</dbReference>
<proteinExistence type="predicted"/>
<dbReference type="SUPFAM" id="SSF53590">
    <property type="entry name" value="Nucleoside hydrolase"/>
    <property type="match status" value="1"/>
</dbReference>
<dbReference type="Pfam" id="PF01156">
    <property type="entry name" value="IU_nuc_hydro"/>
    <property type="match status" value="1"/>
</dbReference>
<protein>
    <submittedName>
        <fullName evidence="5">Inosine-uridine nucleoside N-ribohydrolase</fullName>
    </submittedName>
    <submittedName>
        <fullName evidence="4">Nucleoside hydrolase</fullName>
    </submittedName>
</protein>